<protein>
    <submittedName>
        <fullName evidence="1">Acyl-CoA carboxylase subunit epsilon</fullName>
    </submittedName>
</protein>
<dbReference type="Pfam" id="PF13822">
    <property type="entry name" value="ACC_epsilon"/>
    <property type="match status" value="1"/>
</dbReference>
<accession>A0A9X5CN56</accession>
<dbReference type="AlphaFoldDB" id="A0A9X5CN56"/>
<dbReference type="EMBL" id="JAAGNA010000830">
    <property type="protein sequence ID" value="NEC51599.1"/>
    <property type="molecule type" value="Genomic_DNA"/>
</dbReference>
<reference evidence="1 2" key="1">
    <citation type="submission" date="2020-01" db="EMBL/GenBank/DDBJ databases">
        <title>Insect and environment-associated Actinomycetes.</title>
        <authorList>
            <person name="Currrie C."/>
            <person name="Chevrette M."/>
            <person name="Carlson C."/>
            <person name="Stubbendieck R."/>
            <person name="Wendt-Pienkowski E."/>
        </authorList>
    </citation>
    <scope>NUCLEOTIDE SEQUENCE [LARGE SCALE GENOMIC DNA]</scope>
    <source>
        <strain evidence="1 2">SID8189</strain>
    </source>
</reference>
<proteinExistence type="predicted"/>
<organism evidence="1 2">
    <name type="scientific">Actinospica acidiphila</name>
    <dbReference type="NCBI Taxonomy" id="304899"/>
    <lineage>
        <taxon>Bacteria</taxon>
        <taxon>Bacillati</taxon>
        <taxon>Actinomycetota</taxon>
        <taxon>Actinomycetes</taxon>
        <taxon>Catenulisporales</taxon>
        <taxon>Actinospicaceae</taxon>
        <taxon>Actinospica</taxon>
    </lineage>
</organism>
<comment type="caution">
    <text evidence="1">The sequence shown here is derived from an EMBL/GenBank/DDBJ whole genome shotgun (WGS) entry which is preliminary data.</text>
</comment>
<dbReference type="RefSeq" id="WP_033277708.1">
    <property type="nucleotide sequence ID" value="NZ_JAAGNA010000830.1"/>
</dbReference>
<sequence length="72" mass="7725">MANPMRITVLRGRPDEAELAAVTAVLLALVRRSGEPDEATRAAYAGWTVKRGDARPSVTWAARPAPRQGRAA</sequence>
<gene>
    <name evidence="1" type="ORF">G3I18_24000</name>
</gene>
<dbReference type="InterPro" id="IPR032716">
    <property type="entry name" value="ACC_epsilon"/>
</dbReference>
<keyword evidence="2" id="KW-1185">Reference proteome</keyword>
<dbReference type="GeneID" id="97453940"/>
<evidence type="ECO:0000313" key="2">
    <source>
        <dbReference type="Proteomes" id="UP000471745"/>
    </source>
</evidence>
<evidence type="ECO:0000313" key="1">
    <source>
        <dbReference type="EMBL" id="NEC51599.1"/>
    </source>
</evidence>
<dbReference type="Proteomes" id="UP000471745">
    <property type="component" value="Unassembled WGS sequence"/>
</dbReference>
<dbReference type="GO" id="GO:0003989">
    <property type="term" value="F:acetyl-CoA carboxylase activity"/>
    <property type="evidence" value="ECO:0007669"/>
    <property type="project" value="InterPro"/>
</dbReference>
<name>A0A9X5CN56_9ACTN</name>
<dbReference type="GO" id="GO:0004658">
    <property type="term" value="F:propionyl-CoA carboxylase activity"/>
    <property type="evidence" value="ECO:0007669"/>
    <property type="project" value="InterPro"/>
</dbReference>